<dbReference type="STRING" id="137658.SAMN05216186_13717"/>
<dbReference type="Proteomes" id="UP000198706">
    <property type="component" value="Unassembled WGS sequence"/>
</dbReference>
<comment type="similarity">
    <text evidence="2 10">Belongs to the GSP M family.</text>
</comment>
<evidence type="ECO:0000256" key="3">
    <source>
        <dbReference type="ARBA" id="ARBA00022448"/>
    </source>
</evidence>
<feature type="transmembrane region" description="Helical" evidence="11">
    <location>
        <begin position="33"/>
        <end position="52"/>
    </location>
</feature>
<dbReference type="EMBL" id="FNFD01000037">
    <property type="protein sequence ID" value="SDL95666.1"/>
    <property type="molecule type" value="Genomic_DNA"/>
</dbReference>
<dbReference type="GO" id="GO:0005886">
    <property type="term" value="C:plasma membrane"/>
    <property type="evidence" value="ECO:0007669"/>
    <property type="project" value="UniProtKB-SubCell"/>
</dbReference>
<dbReference type="Gene3D" id="3.30.1360.100">
    <property type="entry name" value="General secretion pathway protein M, EpsM"/>
    <property type="match status" value="1"/>
</dbReference>
<protein>
    <recommendedName>
        <fullName evidence="10">Type II secretion system protein M</fullName>
        <shortName evidence="10">T2SS protein M</shortName>
    </recommendedName>
    <alternativeName>
        <fullName evidence="10">General secretion pathway protein M</fullName>
    </alternativeName>
</protein>
<proteinExistence type="inferred from homology"/>
<dbReference type="Pfam" id="PF04612">
    <property type="entry name" value="T2SSM"/>
    <property type="match status" value="1"/>
</dbReference>
<evidence type="ECO:0000256" key="11">
    <source>
        <dbReference type="SAM" id="Phobius"/>
    </source>
</evidence>
<evidence type="ECO:0000313" key="12">
    <source>
        <dbReference type="EMBL" id="SDL95666.1"/>
    </source>
</evidence>
<dbReference type="InterPro" id="IPR023229">
    <property type="entry name" value="T2SS_M_periplasmic_sf"/>
</dbReference>
<dbReference type="RefSeq" id="WP_084338678.1">
    <property type="nucleotide sequence ID" value="NZ_FNFD01000037.1"/>
</dbReference>
<dbReference type="PIRSF" id="PIRSF006291">
    <property type="entry name" value="GspM"/>
    <property type="match status" value="1"/>
</dbReference>
<dbReference type="AlphaFoldDB" id="A0A1G9PA46"/>
<evidence type="ECO:0000256" key="7">
    <source>
        <dbReference type="ARBA" id="ARBA00022927"/>
    </source>
</evidence>
<dbReference type="OrthoDB" id="7013123at2"/>
<evidence type="ECO:0000256" key="9">
    <source>
        <dbReference type="ARBA" id="ARBA00023136"/>
    </source>
</evidence>
<keyword evidence="8 11" id="KW-1133">Transmembrane helix</keyword>
<comment type="subcellular location">
    <subcellularLocation>
        <location evidence="1">Cell inner membrane</location>
        <topology evidence="1">Single-pass membrane protein</topology>
    </subcellularLocation>
</comment>
<evidence type="ECO:0000256" key="6">
    <source>
        <dbReference type="ARBA" id="ARBA00022692"/>
    </source>
</evidence>
<accession>A0A1G9PA46</accession>
<keyword evidence="4 10" id="KW-1003">Cell membrane</keyword>
<comment type="function">
    <text evidence="10">Inner membrane component of the type II secretion system required for the energy-dependent secretion of extracellular factors such as proteases and toxins from the periplasm.</text>
</comment>
<dbReference type="InterPro" id="IPR007690">
    <property type="entry name" value="T2SS_GspM"/>
</dbReference>
<sequence>MQALVQLRQQLSARATSSPLWQRWQQMAPRERMALGLLGAFLIGVVLYLSIWQPAARELKDARNYYQQQRELNAYLQSNAEAARQVSAKPQVSLEAEQLQGLVTRTAQQHGLVVERFDSDSEGLLVSLAEAPFAAMLRWFGELQAQGVRLAEVSLDRASTGKVNARLTLKAGG</sequence>
<reference evidence="12 13" key="1">
    <citation type="submission" date="2016-10" db="EMBL/GenBank/DDBJ databases">
        <authorList>
            <person name="de Groot N.N."/>
        </authorList>
    </citation>
    <scope>NUCLEOTIDE SEQUENCE [LARGE SCALE GENOMIC DNA]</scope>
    <source>
        <strain evidence="12 13">JCM 21544</strain>
    </source>
</reference>
<evidence type="ECO:0000313" key="13">
    <source>
        <dbReference type="Proteomes" id="UP000198706"/>
    </source>
</evidence>
<evidence type="ECO:0000256" key="1">
    <source>
        <dbReference type="ARBA" id="ARBA00004377"/>
    </source>
</evidence>
<evidence type="ECO:0000256" key="4">
    <source>
        <dbReference type="ARBA" id="ARBA00022475"/>
    </source>
</evidence>
<keyword evidence="6 11" id="KW-0812">Transmembrane</keyword>
<evidence type="ECO:0000256" key="2">
    <source>
        <dbReference type="ARBA" id="ARBA00010637"/>
    </source>
</evidence>
<dbReference type="GO" id="GO:0015628">
    <property type="term" value="P:protein secretion by the type II secretion system"/>
    <property type="evidence" value="ECO:0007669"/>
    <property type="project" value="InterPro"/>
</dbReference>
<dbReference type="GO" id="GO:0015627">
    <property type="term" value="C:type II protein secretion system complex"/>
    <property type="evidence" value="ECO:0007669"/>
    <property type="project" value="InterPro"/>
</dbReference>
<name>A0A1G9PA46_9PSED</name>
<organism evidence="12 13">
    <name type="scientific">Pseudomonas indica</name>
    <dbReference type="NCBI Taxonomy" id="137658"/>
    <lineage>
        <taxon>Bacteria</taxon>
        <taxon>Pseudomonadati</taxon>
        <taxon>Pseudomonadota</taxon>
        <taxon>Gammaproteobacteria</taxon>
        <taxon>Pseudomonadales</taxon>
        <taxon>Pseudomonadaceae</taxon>
        <taxon>Pseudomonas</taxon>
    </lineage>
</organism>
<keyword evidence="3 10" id="KW-0813">Transport</keyword>
<gene>
    <name evidence="12" type="ORF">SAMN05216186_13717</name>
</gene>
<dbReference type="SUPFAM" id="SSF103054">
    <property type="entry name" value="General secretion pathway protein M, EpsM"/>
    <property type="match status" value="1"/>
</dbReference>
<keyword evidence="5 10" id="KW-0997">Cell inner membrane</keyword>
<keyword evidence="9 10" id="KW-0472">Membrane</keyword>
<keyword evidence="13" id="KW-1185">Reference proteome</keyword>
<evidence type="ECO:0000256" key="8">
    <source>
        <dbReference type="ARBA" id="ARBA00022989"/>
    </source>
</evidence>
<keyword evidence="7 10" id="KW-0653">Protein transport</keyword>
<evidence type="ECO:0000256" key="5">
    <source>
        <dbReference type="ARBA" id="ARBA00022519"/>
    </source>
</evidence>
<evidence type="ECO:0000256" key="10">
    <source>
        <dbReference type="PIRNR" id="PIRNR006291"/>
    </source>
</evidence>